<sequence length="88" mass="8991">MSRTLATALPVWLAVVGGVIALLLLVEADERAGSLAVIAAGAVLLTFLIQVSLQTKEGLVRRMLVTVTGIILLMALASGLILILAGVG</sequence>
<feature type="transmembrane region" description="Helical" evidence="1">
    <location>
        <begin position="32"/>
        <end position="51"/>
    </location>
</feature>
<protein>
    <submittedName>
        <fullName evidence="2">Uncharacterized protein</fullName>
    </submittedName>
</protein>
<gene>
    <name evidence="2" type="ORF">OVN18_02790</name>
</gene>
<dbReference type="EMBL" id="CP113089">
    <property type="protein sequence ID" value="WAB81962.1"/>
    <property type="molecule type" value="Genomic_DNA"/>
</dbReference>
<feature type="transmembrane region" description="Helical" evidence="1">
    <location>
        <begin position="63"/>
        <end position="87"/>
    </location>
</feature>
<name>A0A9E8MN07_9MICO</name>
<dbReference type="KEGG" id="mdb:OVN18_02790"/>
<keyword evidence="1" id="KW-0472">Membrane</keyword>
<keyword evidence="1" id="KW-0812">Transmembrane</keyword>
<keyword evidence="1" id="KW-1133">Transmembrane helix</keyword>
<dbReference type="RefSeq" id="WP_267738046.1">
    <property type="nucleotide sequence ID" value="NZ_CP113089.1"/>
</dbReference>
<accession>A0A9E8MN07</accession>
<evidence type="ECO:0000313" key="2">
    <source>
        <dbReference type="EMBL" id="WAB81962.1"/>
    </source>
</evidence>
<dbReference type="AlphaFoldDB" id="A0A9E8MN07"/>
<dbReference type="Proteomes" id="UP001164706">
    <property type="component" value="Chromosome"/>
</dbReference>
<feature type="transmembrane region" description="Helical" evidence="1">
    <location>
        <begin position="7"/>
        <end position="26"/>
    </location>
</feature>
<proteinExistence type="predicted"/>
<evidence type="ECO:0000256" key="1">
    <source>
        <dbReference type="SAM" id="Phobius"/>
    </source>
</evidence>
<keyword evidence="3" id="KW-1185">Reference proteome</keyword>
<evidence type="ECO:0000313" key="3">
    <source>
        <dbReference type="Proteomes" id="UP001164706"/>
    </source>
</evidence>
<organism evidence="2 3">
    <name type="scientific">Microcella daejeonensis</name>
    <dbReference type="NCBI Taxonomy" id="2994971"/>
    <lineage>
        <taxon>Bacteria</taxon>
        <taxon>Bacillati</taxon>
        <taxon>Actinomycetota</taxon>
        <taxon>Actinomycetes</taxon>
        <taxon>Micrococcales</taxon>
        <taxon>Microbacteriaceae</taxon>
        <taxon>Microcella</taxon>
    </lineage>
</organism>
<reference evidence="2" key="1">
    <citation type="submission" date="2022-11" db="EMBL/GenBank/DDBJ databases">
        <title>Description of Microcella daejonensis nov. sp, isolated from riverside soil.</title>
        <authorList>
            <person name="Molina K.M."/>
            <person name="Kim S.B."/>
        </authorList>
    </citation>
    <scope>NUCLEOTIDE SEQUENCE</scope>
    <source>
        <strain evidence="2">MMS21-STM12</strain>
    </source>
</reference>